<feature type="compositionally biased region" description="Low complexity" evidence="1">
    <location>
        <begin position="420"/>
        <end position="436"/>
    </location>
</feature>
<sequence length="477" mass="50516">MSRRIEVELTSTREDGTWTWRAAGAKLPKGELNGSLLFDGAKVGDVVRADADFMMDGIDIIAVLAPKGARKEAERIEVVGTPRRDDEPLVTTKLAPKGRGGDRRDRKPRREGDGEKRDGRPPRDRKPRTEGEGSQDARRKTGTRAHHPNRPTSPAPEPKPKAKRLRAGRTHRNAALAALPAEQKPIAEQVLRGGIPAVRQAVEKQNETNKAEGKPEISPAPLLQLAEQLMPSLRSAEWRDKAEAALADLPELDLRDLRSVVVASDAGARDDETRALAEQLKTGLAQRVESEQAAWLTEISELLAGGRAVRALRVSSRPPKAGAPLPAELSAKLTEAAAASLTAETGQDRFATVLDALAFSPVRTQVTPVGIPAEPTPELVAAVKKVAARLPQIAALFGIEVTAPSKSKPAAKPRPPKPVIADAPAPSEASADAAAPVAVVEDDAPAIEVADAPETAVETTPEESAAAAVEEAPGDNA</sequence>
<name>A0A6J6G904_9ZZZZ</name>
<evidence type="ECO:0000256" key="1">
    <source>
        <dbReference type="SAM" id="MobiDB-lite"/>
    </source>
</evidence>
<feature type="compositionally biased region" description="Basic residues" evidence="1">
    <location>
        <begin position="140"/>
        <end position="149"/>
    </location>
</feature>
<dbReference type="AlphaFoldDB" id="A0A6J6G904"/>
<reference evidence="2" key="1">
    <citation type="submission" date="2020-05" db="EMBL/GenBank/DDBJ databases">
        <authorList>
            <person name="Chiriac C."/>
            <person name="Salcher M."/>
            <person name="Ghai R."/>
            <person name="Kavagutti S V."/>
        </authorList>
    </citation>
    <scope>NUCLEOTIDE SEQUENCE</scope>
</reference>
<evidence type="ECO:0000313" key="3">
    <source>
        <dbReference type="EMBL" id="CAB4918639.1"/>
    </source>
</evidence>
<feature type="compositionally biased region" description="Low complexity" evidence="1">
    <location>
        <begin position="452"/>
        <end position="471"/>
    </location>
</feature>
<evidence type="ECO:0000313" key="2">
    <source>
        <dbReference type="EMBL" id="CAB4597832.1"/>
    </source>
</evidence>
<dbReference type="EMBL" id="CAEZUO010000009">
    <property type="protein sequence ID" value="CAB4597832.1"/>
    <property type="molecule type" value="Genomic_DNA"/>
</dbReference>
<protein>
    <submittedName>
        <fullName evidence="2">Unannotated protein</fullName>
    </submittedName>
</protein>
<proteinExistence type="predicted"/>
<gene>
    <name evidence="2" type="ORF">UFOPK1827_00368</name>
    <name evidence="3" type="ORF">UFOPK3708_00124</name>
</gene>
<accession>A0A6J6G904</accession>
<feature type="compositionally biased region" description="Basic and acidic residues" evidence="1">
    <location>
        <begin position="99"/>
        <end position="139"/>
    </location>
</feature>
<dbReference type="EMBL" id="CAFBNA010000003">
    <property type="protein sequence ID" value="CAB4918639.1"/>
    <property type="molecule type" value="Genomic_DNA"/>
</dbReference>
<feature type="region of interest" description="Disordered" evidence="1">
    <location>
        <begin position="405"/>
        <end position="436"/>
    </location>
</feature>
<feature type="region of interest" description="Disordered" evidence="1">
    <location>
        <begin position="452"/>
        <end position="477"/>
    </location>
</feature>
<organism evidence="2">
    <name type="scientific">freshwater metagenome</name>
    <dbReference type="NCBI Taxonomy" id="449393"/>
    <lineage>
        <taxon>unclassified sequences</taxon>
        <taxon>metagenomes</taxon>
        <taxon>ecological metagenomes</taxon>
    </lineage>
</organism>
<feature type="region of interest" description="Disordered" evidence="1">
    <location>
        <begin position="78"/>
        <end position="169"/>
    </location>
</feature>
<feature type="compositionally biased region" description="Basic and acidic residues" evidence="1">
    <location>
        <begin position="78"/>
        <end position="87"/>
    </location>
</feature>